<evidence type="ECO:0000313" key="2">
    <source>
        <dbReference type="EMBL" id="MFC7098257.1"/>
    </source>
</evidence>
<keyword evidence="2" id="KW-0456">Lyase</keyword>
<feature type="transmembrane region" description="Helical" evidence="1">
    <location>
        <begin position="223"/>
        <end position="241"/>
    </location>
</feature>
<dbReference type="PANTHER" id="PTHR39419">
    <property type="entry name" value="SLL0814 PROTEIN"/>
    <property type="match status" value="1"/>
</dbReference>
<keyword evidence="1" id="KW-0812">Transmembrane</keyword>
<sequence length="305" mass="32259">MSSDAGIGRLGDLREALPADRREAEGALDALVRENRFTISVVFPLVGAVLLVASAEGVFDGTLLEPLAFNGGMILLGTLVMRSPLVVGLAPLVGRRELAGIGLLSAYAYGIEYVGVTTGWPYGEFEYLVALGPELGGVPLGLPVFFLPLVANAYLLCLLLLGDRADRTAVRLLAVIALVLVMDVVLDPGAVALGFWAYTGVENVGALGVLSGAGFYGVPLSNYAGWVVSATVAVVVLDAAFDRRDLRRRLADCEFMLDDMVSFVLLWGGVNLWFWNPVAAVVAAGIGVGLLRADRFDASLFRRAS</sequence>
<feature type="transmembrane region" description="Helical" evidence="1">
    <location>
        <begin position="37"/>
        <end position="55"/>
    </location>
</feature>
<keyword evidence="3" id="KW-1185">Reference proteome</keyword>
<evidence type="ECO:0000256" key="1">
    <source>
        <dbReference type="SAM" id="Phobius"/>
    </source>
</evidence>
<keyword evidence="1" id="KW-0472">Membrane</keyword>
<dbReference type="NCBIfam" id="TIGR03460">
    <property type="entry name" value="crt_membr_arch"/>
    <property type="match status" value="1"/>
</dbReference>
<evidence type="ECO:0000313" key="3">
    <source>
        <dbReference type="Proteomes" id="UP001596388"/>
    </source>
</evidence>
<accession>A0ABD5X191</accession>
<name>A0ABD5X191_9EURY</name>
<dbReference type="PANTHER" id="PTHR39419:SF1">
    <property type="entry name" value="SLL0814 PROTEIN"/>
    <property type="match status" value="1"/>
</dbReference>
<reference evidence="2 3" key="1">
    <citation type="journal article" date="2019" name="Int. J. Syst. Evol. Microbiol.">
        <title>The Global Catalogue of Microorganisms (GCM) 10K type strain sequencing project: providing services to taxonomists for standard genome sequencing and annotation.</title>
        <authorList>
            <consortium name="The Broad Institute Genomics Platform"/>
            <consortium name="The Broad Institute Genome Sequencing Center for Infectious Disease"/>
            <person name="Wu L."/>
            <person name="Ma J."/>
        </authorList>
    </citation>
    <scope>NUCLEOTIDE SEQUENCE [LARGE SCALE GENOMIC DNA]</scope>
    <source>
        <strain evidence="2 3">DT55</strain>
    </source>
</reference>
<protein>
    <submittedName>
        <fullName evidence="2">Bisanhydrobacterioruberin hydratase</fullName>
        <ecNumber evidence="2">4.2.1.161</ecNumber>
    </submittedName>
</protein>
<proteinExistence type="predicted"/>
<dbReference type="EC" id="4.2.1.161" evidence="2"/>
<feature type="transmembrane region" description="Helical" evidence="1">
    <location>
        <begin position="173"/>
        <end position="198"/>
    </location>
</feature>
<dbReference type="NCBIfam" id="NF041333">
    <property type="entry name" value="CruF_Halo"/>
    <property type="match status" value="1"/>
</dbReference>
<dbReference type="GeneID" id="79270820"/>
<feature type="transmembrane region" description="Helical" evidence="1">
    <location>
        <begin position="274"/>
        <end position="293"/>
    </location>
</feature>
<dbReference type="EMBL" id="JBHTAG010000003">
    <property type="protein sequence ID" value="MFC7098257.1"/>
    <property type="molecule type" value="Genomic_DNA"/>
</dbReference>
<dbReference type="InterPro" id="IPR007354">
    <property type="entry name" value="CruF-like"/>
</dbReference>
<dbReference type="AlphaFoldDB" id="A0ABD5X191"/>
<dbReference type="InterPro" id="IPR053540">
    <property type="entry name" value="BABR_hydratase"/>
</dbReference>
<dbReference type="RefSeq" id="WP_276237241.1">
    <property type="nucleotide sequence ID" value="NZ_CP119989.1"/>
</dbReference>
<organism evidence="2 3">
    <name type="scientific">Halobaculum marinum</name>
    <dbReference type="NCBI Taxonomy" id="3031996"/>
    <lineage>
        <taxon>Archaea</taxon>
        <taxon>Methanobacteriati</taxon>
        <taxon>Methanobacteriota</taxon>
        <taxon>Stenosarchaea group</taxon>
        <taxon>Halobacteria</taxon>
        <taxon>Halobacteriales</taxon>
        <taxon>Haloferacaceae</taxon>
        <taxon>Halobaculum</taxon>
    </lineage>
</organism>
<comment type="caution">
    <text evidence="2">The sequence shown here is derived from an EMBL/GenBank/DDBJ whole genome shotgun (WGS) entry which is preliminary data.</text>
</comment>
<dbReference type="Pfam" id="PF04240">
    <property type="entry name" value="Caroten_synth"/>
    <property type="match status" value="1"/>
</dbReference>
<dbReference type="InterPro" id="IPR017823">
    <property type="entry name" value="CruF"/>
</dbReference>
<keyword evidence="1" id="KW-1133">Transmembrane helix</keyword>
<feature type="transmembrane region" description="Helical" evidence="1">
    <location>
        <begin position="140"/>
        <end position="161"/>
    </location>
</feature>
<gene>
    <name evidence="2" type="primary">cruF</name>
    <name evidence="2" type="ORF">ACFQKD_13175</name>
</gene>
<feature type="transmembrane region" description="Helical" evidence="1">
    <location>
        <begin position="101"/>
        <end position="120"/>
    </location>
</feature>
<dbReference type="GO" id="GO:0016829">
    <property type="term" value="F:lyase activity"/>
    <property type="evidence" value="ECO:0007669"/>
    <property type="project" value="UniProtKB-KW"/>
</dbReference>
<dbReference type="Proteomes" id="UP001596388">
    <property type="component" value="Unassembled WGS sequence"/>
</dbReference>
<feature type="transmembrane region" description="Helical" evidence="1">
    <location>
        <begin position="67"/>
        <end position="89"/>
    </location>
</feature>